<dbReference type="EMBL" id="MKIE01000004">
    <property type="protein sequence ID" value="OHW62291.1"/>
    <property type="molecule type" value="Genomic_DNA"/>
</dbReference>
<keyword evidence="2" id="KW-1185">Reference proteome</keyword>
<proteinExistence type="predicted"/>
<comment type="caution">
    <text evidence="1">The sequence shown here is derived from an EMBL/GenBank/DDBJ whole genome shotgun (WGS) entry which is preliminary data.</text>
</comment>
<gene>
    <name evidence="1" type="ORF">EUAN_13610</name>
</gene>
<dbReference type="AlphaFoldDB" id="A0A1S1V6L8"/>
<dbReference type="Proteomes" id="UP000180254">
    <property type="component" value="Unassembled WGS sequence"/>
</dbReference>
<evidence type="ECO:0000313" key="2">
    <source>
        <dbReference type="Proteomes" id="UP000180254"/>
    </source>
</evidence>
<dbReference type="RefSeq" id="WP_071062973.1">
    <property type="nucleotide sequence ID" value="NZ_MKIE01000004.1"/>
</dbReference>
<dbReference type="STRING" id="39480.EUAN_13610"/>
<protein>
    <submittedName>
        <fullName evidence="1">Uncharacterized protein</fullName>
    </submittedName>
</protein>
<evidence type="ECO:0000313" key="1">
    <source>
        <dbReference type="EMBL" id="OHW62291.1"/>
    </source>
</evidence>
<name>A0A1S1V6L8_9FIRM</name>
<organism evidence="1 2">
    <name type="scientific">Andreesenia angusta</name>
    <dbReference type="NCBI Taxonomy" id="39480"/>
    <lineage>
        <taxon>Bacteria</taxon>
        <taxon>Bacillati</taxon>
        <taxon>Bacillota</taxon>
        <taxon>Tissierellia</taxon>
        <taxon>Tissierellales</taxon>
        <taxon>Gottschalkiaceae</taxon>
        <taxon>Andreesenia</taxon>
    </lineage>
</organism>
<accession>A0A1S1V6L8</accession>
<sequence length="117" mass="13231">MGKKSLFGLIGIIVGATVFRIINQANKEPAVNWSKEAKDKKVYKEASPKYNSEDHINVNLDEIRTNSANTIKNRHEVAAQVIKETVSKINENTQVSNKNDEDFNSMLDELEILAEER</sequence>
<reference evidence="1 2" key="1">
    <citation type="submission" date="2016-09" db="EMBL/GenBank/DDBJ databases">
        <title>Genome sequence of Eubacterium angustum.</title>
        <authorList>
            <person name="Poehlein A."/>
            <person name="Daniel R."/>
        </authorList>
    </citation>
    <scope>NUCLEOTIDE SEQUENCE [LARGE SCALE GENOMIC DNA]</scope>
    <source>
        <strain evidence="1 2">DSM 1989</strain>
    </source>
</reference>